<feature type="transmembrane region" description="Helical" evidence="2">
    <location>
        <begin position="81"/>
        <end position="104"/>
    </location>
</feature>
<feature type="transmembrane region" description="Helical" evidence="2">
    <location>
        <begin position="116"/>
        <end position="134"/>
    </location>
</feature>
<comment type="caution">
    <text evidence="3">The sequence shown here is derived from an EMBL/GenBank/DDBJ whole genome shotgun (WGS) entry which is preliminary data.</text>
</comment>
<keyword evidence="2" id="KW-0812">Transmembrane</keyword>
<gene>
    <name evidence="3" type="ORF">GSI_11349</name>
</gene>
<feature type="transmembrane region" description="Helical" evidence="2">
    <location>
        <begin position="6"/>
        <end position="27"/>
    </location>
</feature>
<sequence length="347" mass="37657">MAVTVSTSFAVLYGLFVALAVVSLYLLFRRGIRRPLSAIQVFAVTVLLMSTTIHWAVVVLHRFGSLLVNPGMDNETFYGQFAVEECVGTATLTINIVLSDLVVWWRVWVLWPESRVVRISGCVLLFATFVLSVVDTTFSCQAQEGFLFEGLAVGTAASALSLATNFTATVLTAYQAWLYRKSARDYAESGSINTRVEHILALLVESGALYCALWVVILVWQVGDDEGSIRAVIYAQHQHLSLSFWTEGGVLIEGCLVPLIAIYPTVIIVLVALNKSGIKNGFKRDIGGARPGGIAVAVETVVSTHSDLDAEDSPSEGTAGLGSFSHFGDPRRQGLDVSEKMAWQMMA</sequence>
<dbReference type="EMBL" id="AYKW01000045">
    <property type="protein sequence ID" value="PIL25601.1"/>
    <property type="molecule type" value="Genomic_DNA"/>
</dbReference>
<evidence type="ECO:0000313" key="4">
    <source>
        <dbReference type="Proteomes" id="UP000230002"/>
    </source>
</evidence>
<name>A0A2G8RVR2_9APHY</name>
<feature type="transmembrane region" description="Helical" evidence="2">
    <location>
        <begin position="39"/>
        <end position="61"/>
    </location>
</feature>
<organism evidence="3 4">
    <name type="scientific">Ganoderma sinense ZZ0214-1</name>
    <dbReference type="NCBI Taxonomy" id="1077348"/>
    <lineage>
        <taxon>Eukaryota</taxon>
        <taxon>Fungi</taxon>
        <taxon>Dikarya</taxon>
        <taxon>Basidiomycota</taxon>
        <taxon>Agaricomycotina</taxon>
        <taxon>Agaricomycetes</taxon>
        <taxon>Polyporales</taxon>
        <taxon>Polyporaceae</taxon>
        <taxon>Ganoderma</taxon>
    </lineage>
</organism>
<evidence type="ECO:0000256" key="2">
    <source>
        <dbReference type="SAM" id="Phobius"/>
    </source>
</evidence>
<evidence type="ECO:0000256" key="1">
    <source>
        <dbReference type="SAM" id="MobiDB-lite"/>
    </source>
</evidence>
<dbReference type="OrthoDB" id="2757163at2759"/>
<feature type="transmembrane region" description="Helical" evidence="2">
    <location>
        <begin position="154"/>
        <end position="178"/>
    </location>
</feature>
<feature type="transmembrane region" description="Helical" evidence="2">
    <location>
        <begin position="199"/>
        <end position="220"/>
    </location>
</feature>
<keyword evidence="4" id="KW-1185">Reference proteome</keyword>
<dbReference type="Proteomes" id="UP000230002">
    <property type="component" value="Unassembled WGS sequence"/>
</dbReference>
<reference evidence="3 4" key="1">
    <citation type="journal article" date="2015" name="Sci. Rep.">
        <title>Chromosome-level genome map provides insights into diverse defense mechanisms in the medicinal fungus Ganoderma sinense.</title>
        <authorList>
            <person name="Zhu Y."/>
            <person name="Xu J."/>
            <person name="Sun C."/>
            <person name="Zhou S."/>
            <person name="Xu H."/>
            <person name="Nelson D.R."/>
            <person name="Qian J."/>
            <person name="Song J."/>
            <person name="Luo H."/>
            <person name="Xiang L."/>
            <person name="Li Y."/>
            <person name="Xu Z."/>
            <person name="Ji A."/>
            <person name="Wang L."/>
            <person name="Lu S."/>
            <person name="Hayward A."/>
            <person name="Sun W."/>
            <person name="Li X."/>
            <person name="Schwartz D.C."/>
            <person name="Wang Y."/>
            <person name="Chen S."/>
        </authorList>
    </citation>
    <scope>NUCLEOTIDE SEQUENCE [LARGE SCALE GENOMIC DNA]</scope>
    <source>
        <strain evidence="3 4">ZZ0214-1</strain>
    </source>
</reference>
<proteinExistence type="predicted"/>
<evidence type="ECO:0000313" key="3">
    <source>
        <dbReference type="EMBL" id="PIL25601.1"/>
    </source>
</evidence>
<feature type="transmembrane region" description="Helical" evidence="2">
    <location>
        <begin position="250"/>
        <end position="273"/>
    </location>
</feature>
<dbReference type="AlphaFoldDB" id="A0A2G8RVR2"/>
<feature type="region of interest" description="Disordered" evidence="1">
    <location>
        <begin position="307"/>
        <end position="333"/>
    </location>
</feature>
<accession>A0A2G8RVR2</accession>
<keyword evidence="2" id="KW-1133">Transmembrane helix</keyword>
<protein>
    <submittedName>
        <fullName evidence="3">Uncharacterized protein</fullName>
    </submittedName>
</protein>
<keyword evidence="2" id="KW-0472">Membrane</keyword>